<dbReference type="EMBL" id="JAHKPV010000002">
    <property type="protein sequence ID" value="MBU2873454.1"/>
    <property type="molecule type" value="Genomic_DNA"/>
</dbReference>
<comment type="caution">
    <text evidence="1">The sequence shown here is derived from an EMBL/GenBank/DDBJ whole genome shotgun (WGS) entry which is preliminary data.</text>
</comment>
<organism evidence="1 2">
    <name type="scientific">Marinobacter salexigens</name>
    <dbReference type="NCBI Taxonomy" id="1925763"/>
    <lineage>
        <taxon>Bacteria</taxon>
        <taxon>Pseudomonadati</taxon>
        <taxon>Pseudomonadota</taxon>
        <taxon>Gammaproteobacteria</taxon>
        <taxon>Pseudomonadales</taxon>
        <taxon>Marinobacteraceae</taxon>
        <taxon>Marinobacter</taxon>
    </lineage>
</organism>
<dbReference type="RefSeq" id="WP_216007355.1">
    <property type="nucleotide sequence ID" value="NZ_JAHKPV010000002.1"/>
</dbReference>
<sequence>MEEIGSLIGKILLVGITLMDDEEQLIGQVQVYGPIIHVDGSGIVIKRNGSGTEFYLPPDFSNILPADEGEYRLRSTGDVVVDPDYLSSWTVRGAKLGSLEEYSNNGFPGFEPE</sequence>
<evidence type="ECO:0000313" key="1">
    <source>
        <dbReference type="EMBL" id="MBU2873454.1"/>
    </source>
</evidence>
<gene>
    <name evidence="1" type="ORF">KO508_05460</name>
</gene>
<evidence type="ECO:0000313" key="2">
    <source>
        <dbReference type="Proteomes" id="UP000753376"/>
    </source>
</evidence>
<dbReference type="Proteomes" id="UP000753376">
    <property type="component" value="Unassembled WGS sequence"/>
</dbReference>
<reference evidence="1 2" key="1">
    <citation type="submission" date="2021-05" db="EMBL/GenBank/DDBJ databases">
        <title>Draft genomes of bacteria isolated from model marine particles.</title>
        <authorList>
            <person name="Datta M.S."/>
            <person name="Schwartzman J.A."/>
            <person name="Enke T.N."/>
            <person name="Saavedra J."/>
            <person name="Cermak N."/>
            <person name="Cordero O.X."/>
        </authorList>
    </citation>
    <scope>NUCLEOTIDE SEQUENCE [LARGE SCALE GENOMIC DNA]</scope>
    <source>
        <strain evidence="1 2">D2M19</strain>
    </source>
</reference>
<proteinExistence type="predicted"/>
<keyword evidence="2" id="KW-1185">Reference proteome</keyword>
<accession>A0ABS6A9E9</accession>
<protein>
    <submittedName>
        <fullName evidence="1">Uncharacterized protein</fullName>
    </submittedName>
</protein>
<name>A0ABS6A9E9_9GAMM</name>